<feature type="compositionally biased region" description="Acidic residues" evidence="2">
    <location>
        <begin position="91"/>
        <end position="107"/>
    </location>
</feature>
<evidence type="ECO:0000259" key="4">
    <source>
        <dbReference type="Pfam" id="PF13339"/>
    </source>
</evidence>
<dbReference type="Pfam" id="PF08164">
    <property type="entry name" value="TRAUB"/>
    <property type="match status" value="1"/>
</dbReference>
<comment type="similarity">
    <text evidence="1">Belongs to the AATF family.</text>
</comment>
<feature type="region of interest" description="Disordered" evidence="2">
    <location>
        <begin position="356"/>
        <end position="385"/>
    </location>
</feature>
<dbReference type="InterPro" id="IPR012617">
    <property type="entry name" value="AATF_C"/>
</dbReference>
<feature type="domain" description="Apoptosis-antagonizing transcription factor C-terminal" evidence="3">
    <location>
        <begin position="398"/>
        <end position="474"/>
    </location>
</feature>
<dbReference type="EMBL" id="JAOAOG010000020">
    <property type="protein sequence ID" value="KAJ6254444.1"/>
    <property type="molecule type" value="Genomic_DNA"/>
</dbReference>
<feature type="compositionally biased region" description="Basic residues" evidence="2">
    <location>
        <begin position="1"/>
        <end position="12"/>
    </location>
</feature>
<evidence type="ECO:0000313" key="6">
    <source>
        <dbReference type="Proteomes" id="UP001150062"/>
    </source>
</evidence>
<evidence type="ECO:0000256" key="2">
    <source>
        <dbReference type="SAM" id="MobiDB-lite"/>
    </source>
</evidence>
<protein>
    <submittedName>
        <fullName evidence="5">Protein aatf</fullName>
    </submittedName>
</protein>
<proteinExistence type="inferred from homology"/>
<feature type="compositionally biased region" description="Low complexity" evidence="2">
    <location>
        <begin position="366"/>
        <end position="376"/>
    </location>
</feature>
<name>A0ABQ8ZCN2_9EUKA</name>
<feature type="compositionally biased region" description="Basic and acidic residues" evidence="2">
    <location>
        <begin position="108"/>
        <end position="133"/>
    </location>
</feature>
<keyword evidence="6" id="KW-1185">Reference proteome</keyword>
<evidence type="ECO:0000313" key="5">
    <source>
        <dbReference type="EMBL" id="KAJ6254444.1"/>
    </source>
</evidence>
<sequence length="475" mass="55882">MSQTKSKKKKKSVAQELSKLLDPTPNNFSSSDELGEKEGSTSSSEEEENYTIPTRQPGKSLSGPNPLLEVDDYEGKVTSRSVVLHSSESGSESESESENNLEPDIEFEERQDQEKPNKIGKRKEKESESDWVEELERSEKQVIEDLERNNIKQYEKARSVLHQEKLLSKWLEIRIHLQKLLTKINRLPVDEESMSFFKKKDPQIEKKIQQIQQEIFNSINTLFQIKVKLVGENKLIKNEISNDIYSKISKSIKKNQEKDVNFKNLDSVLNGNWKQYNKLDLEIENYILESIEKWNKKTQIIGGQILSKKFKSFNQSINYQIDRILDDKQRLRKRTSTKRSKEPIFGFWEKQSDLLNQKKENKKNAKNVNDNDNINENENEKNDESQILPSYFDDSDFYQQLLREFIDSYSEDQLDNKSKINLRNNKTRKRNYQLSKFSKDKRIKFVIHEKLVNFMNRIPINVPEMTDGLFGSLFQ</sequence>
<dbReference type="PANTHER" id="PTHR15565:SF0">
    <property type="entry name" value="PROTEIN AATF"/>
    <property type="match status" value="1"/>
</dbReference>
<dbReference type="Proteomes" id="UP001150062">
    <property type="component" value="Unassembled WGS sequence"/>
</dbReference>
<dbReference type="Pfam" id="PF13339">
    <property type="entry name" value="AATF-Che1"/>
    <property type="match status" value="1"/>
</dbReference>
<accession>A0ABQ8ZCN2</accession>
<dbReference type="PANTHER" id="PTHR15565">
    <property type="entry name" value="AATF PROTEIN APOPTOSIS ANTAGONIZING TRANSCRIPTION FACTOR"/>
    <property type="match status" value="1"/>
</dbReference>
<evidence type="ECO:0000256" key="1">
    <source>
        <dbReference type="ARBA" id="ARBA00008966"/>
    </source>
</evidence>
<dbReference type="InterPro" id="IPR039223">
    <property type="entry name" value="AATF/Bfr2"/>
</dbReference>
<dbReference type="InterPro" id="IPR025160">
    <property type="entry name" value="AATF"/>
</dbReference>
<evidence type="ECO:0000259" key="3">
    <source>
        <dbReference type="Pfam" id="PF08164"/>
    </source>
</evidence>
<feature type="domain" description="AATF leucine zipper-containing" evidence="4">
    <location>
        <begin position="154"/>
        <end position="297"/>
    </location>
</feature>
<reference evidence="5" key="1">
    <citation type="submission" date="2022-08" db="EMBL/GenBank/DDBJ databases">
        <title>Novel sulfate-reducing endosymbionts in the free-living metamonad Anaeramoeba.</title>
        <authorList>
            <person name="Jerlstrom-Hultqvist J."/>
            <person name="Cepicka I."/>
            <person name="Gallot-Lavallee L."/>
            <person name="Salas-Leiva D."/>
            <person name="Curtis B.A."/>
            <person name="Zahonova K."/>
            <person name="Pipaliya S."/>
            <person name="Dacks J."/>
            <person name="Roger A.J."/>
        </authorList>
    </citation>
    <scope>NUCLEOTIDE SEQUENCE</scope>
    <source>
        <strain evidence="5">Schooner1</strain>
    </source>
</reference>
<organism evidence="5 6">
    <name type="scientific">Anaeramoeba flamelloides</name>
    <dbReference type="NCBI Taxonomy" id="1746091"/>
    <lineage>
        <taxon>Eukaryota</taxon>
        <taxon>Metamonada</taxon>
        <taxon>Anaeramoebidae</taxon>
        <taxon>Anaeramoeba</taxon>
    </lineage>
</organism>
<comment type="caution">
    <text evidence="5">The sequence shown here is derived from an EMBL/GenBank/DDBJ whole genome shotgun (WGS) entry which is preliminary data.</text>
</comment>
<gene>
    <name evidence="5" type="ORF">M0813_12404</name>
</gene>
<feature type="compositionally biased region" description="Polar residues" evidence="2">
    <location>
        <begin position="51"/>
        <end position="63"/>
    </location>
</feature>
<feature type="region of interest" description="Disordered" evidence="2">
    <location>
        <begin position="1"/>
        <end position="133"/>
    </location>
</feature>